<dbReference type="InterPro" id="IPR035476">
    <property type="entry name" value="SIS_PGI_1"/>
</dbReference>
<organism evidence="9 10">
    <name type="scientific">Thiorhodococcus minor</name>
    <dbReference type="NCBI Taxonomy" id="57489"/>
    <lineage>
        <taxon>Bacteria</taxon>
        <taxon>Pseudomonadati</taxon>
        <taxon>Pseudomonadota</taxon>
        <taxon>Gammaproteobacteria</taxon>
        <taxon>Chromatiales</taxon>
        <taxon>Chromatiaceae</taxon>
        <taxon>Thiorhodococcus</taxon>
    </lineage>
</organism>
<comment type="function">
    <text evidence="7">Catalyzes the reversible isomerization of glucose-6-phosphate to fructose-6-phosphate.</text>
</comment>
<comment type="catalytic activity">
    <reaction evidence="6 7 8">
        <text>alpha-D-glucose 6-phosphate = beta-D-fructose 6-phosphate</text>
        <dbReference type="Rhea" id="RHEA:11816"/>
        <dbReference type="ChEBI" id="CHEBI:57634"/>
        <dbReference type="ChEBI" id="CHEBI:58225"/>
        <dbReference type="EC" id="5.3.1.9"/>
    </reaction>
</comment>
<keyword evidence="10" id="KW-1185">Reference proteome</keyword>
<dbReference type="InterPro" id="IPR001672">
    <property type="entry name" value="G6P_Isomerase"/>
</dbReference>
<dbReference type="Gene3D" id="1.10.1390.10">
    <property type="match status" value="1"/>
</dbReference>
<protein>
    <recommendedName>
        <fullName evidence="7">Glucose-6-phosphate isomerase</fullName>
        <shortName evidence="7">GPI</shortName>
        <ecNumber evidence="7">5.3.1.9</ecNumber>
    </recommendedName>
    <alternativeName>
        <fullName evidence="7">Phosphoglucose isomerase</fullName>
        <shortName evidence="7">PGI</shortName>
    </alternativeName>
    <alternativeName>
        <fullName evidence="7">Phosphohexose isomerase</fullName>
        <shortName evidence="7">PHI</shortName>
    </alternativeName>
</protein>
<dbReference type="CDD" id="cd05016">
    <property type="entry name" value="SIS_PGI_2"/>
    <property type="match status" value="1"/>
</dbReference>
<dbReference type="GO" id="GO:0006096">
    <property type="term" value="P:glycolytic process"/>
    <property type="evidence" value="ECO:0007669"/>
    <property type="project" value="UniProtKB-UniRule"/>
</dbReference>
<evidence type="ECO:0000256" key="1">
    <source>
        <dbReference type="ARBA" id="ARBA00004926"/>
    </source>
</evidence>
<dbReference type="PANTHER" id="PTHR11469:SF1">
    <property type="entry name" value="GLUCOSE-6-PHOSPHATE ISOMERASE"/>
    <property type="match status" value="1"/>
</dbReference>
<dbReference type="AlphaFoldDB" id="A0A6M0JY36"/>
<evidence type="ECO:0000256" key="6">
    <source>
        <dbReference type="ARBA" id="ARBA00029321"/>
    </source>
</evidence>
<comment type="pathway">
    <text evidence="1 7 8">Carbohydrate degradation; glycolysis; D-glyceraldehyde 3-phosphate and glycerone phosphate from D-glucose: step 2/4.</text>
</comment>
<comment type="similarity">
    <text evidence="2 7 8">Belongs to the GPI family.</text>
</comment>
<dbReference type="Proteomes" id="UP000483379">
    <property type="component" value="Unassembled WGS sequence"/>
</dbReference>
<dbReference type="GO" id="GO:0048029">
    <property type="term" value="F:monosaccharide binding"/>
    <property type="evidence" value="ECO:0007669"/>
    <property type="project" value="TreeGrafter"/>
</dbReference>
<evidence type="ECO:0000256" key="8">
    <source>
        <dbReference type="RuleBase" id="RU000612"/>
    </source>
</evidence>
<reference evidence="9 10" key="1">
    <citation type="submission" date="2020-02" db="EMBL/GenBank/DDBJ databases">
        <title>Genome sequences of Thiorhodococcus mannitoliphagus and Thiorhodococcus minor, purple sulfur photosynthetic bacteria in the gammaproteobacterial family, Chromatiaceae.</title>
        <authorList>
            <person name="Aviles F.A."/>
            <person name="Meyer T.E."/>
            <person name="Kyndt J.A."/>
        </authorList>
    </citation>
    <scope>NUCLEOTIDE SEQUENCE [LARGE SCALE GENOMIC DNA]</scope>
    <source>
        <strain evidence="9 10">DSM 11518</strain>
    </source>
</reference>
<dbReference type="GO" id="GO:0005829">
    <property type="term" value="C:cytosol"/>
    <property type="evidence" value="ECO:0007669"/>
    <property type="project" value="TreeGrafter"/>
</dbReference>
<dbReference type="FunFam" id="3.40.50.10490:FF:000004">
    <property type="entry name" value="Glucose-6-phosphate isomerase"/>
    <property type="match status" value="1"/>
</dbReference>
<comment type="pathway">
    <text evidence="7">Carbohydrate biosynthesis; gluconeogenesis.</text>
</comment>
<dbReference type="RefSeq" id="WP_164452397.1">
    <property type="nucleotide sequence ID" value="NZ_JAAIJQ010000019.1"/>
</dbReference>
<accession>A0A6M0JY36</accession>
<dbReference type="UniPathway" id="UPA00109">
    <property type="reaction ID" value="UER00181"/>
</dbReference>
<dbReference type="InterPro" id="IPR046348">
    <property type="entry name" value="SIS_dom_sf"/>
</dbReference>
<dbReference type="PANTHER" id="PTHR11469">
    <property type="entry name" value="GLUCOSE-6-PHOSPHATE ISOMERASE"/>
    <property type="match status" value="1"/>
</dbReference>
<comment type="caution">
    <text evidence="9">The sequence shown here is derived from an EMBL/GenBank/DDBJ whole genome shotgun (WGS) entry which is preliminary data.</text>
</comment>
<keyword evidence="7" id="KW-0963">Cytoplasm</keyword>
<dbReference type="GO" id="GO:0004347">
    <property type="term" value="F:glucose-6-phosphate isomerase activity"/>
    <property type="evidence" value="ECO:0007669"/>
    <property type="project" value="UniProtKB-UniRule"/>
</dbReference>
<keyword evidence="5 7" id="KW-0413">Isomerase</keyword>
<dbReference type="PROSITE" id="PS00765">
    <property type="entry name" value="P_GLUCOSE_ISOMERASE_1"/>
    <property type="match status" value="1"/>
</dbReference>
<gene>
    <name evidence="7 9" type="primary">pgi</name>
    <name evidence="9" type="ORF">G3446_08450</name>
</gene>
<keyword evidence="3 7" id="KW-0312">Gluconeogenesis</keyword>
<proteinExistence type="inferred from homology"/>
<dbReference type="EMBL" id="JAAIJQ010000019">
    <property type="protein sequence ID" value="NEV61921.1"/>
    <property type="molecule type" value="Genomic_DNA"/>
</dbReference>
<dbReference type="GO" id="GO:0051156">
    <property type="term" value="P:glucose 6-phosphate metabolic process"/>
    <property type="evidence" value="ECO:0007669"/>
    <property type="project" value="TreeGrafter"/>
</dbReference>
<evidence type="ECO:0000256" key="7">
    <source>
        <dbReference type="HAMAP-Rule" id="MF_00473"/>
    </source>
</evidence>
<evidence type="ECO:0000313" key="10">
    <source>
        <dbReference type="Proteomes" id="UP000483379"/>
    </source>
</evidence>
<comment type="subcellular location">
    <subcellularLocation>
        <location evidence="7">Cytoplasm</location>
    </subcellularLocation>
</comment>
<dbReference type="Pfam" id="PF00342">
    <property type="entry name" value="PGI"/>
    <property type="match status" value="1"/>
</dbReference>
<dbReference type="GO" id="GO:0006094">
    <property type="term" value="P:gluconeogenesis"/>
    <property type="evidence" value="ECO:0007669"/>
    <property type="project" value="UniProtKB-UniRule"/>
</dbReference>
<dbReference type="InterPro" id="IPR018189">
    <property type="entry name" value="Phosphoglucose_isomerase_CS"/>
</dbReference>
<dbReference type="EC" id="5.3.1.9" evidence="7"/>
<dbReference type="PROSITE" id="PS00174">
    <property type="entry name" value="P_GLUCOSE_ISOMERASE_2"/>
    <property type="match status" value="1"/>
</dbReference>
<name>A0A6M0JY36_9GAMM</name>
<dbReference type="GO" id="GO:0097367">
    <property type="term" value="F:carbohydrate derivative binding"/>
    <property type="evidence" value="ECO:0007669"/>
    <property type="project" value="InterPro"/>
</dbReference>
<dbReference type="PRINTS" id="PR00662">
    <property type="entry name" value="G6PISOMERASE"/>
</dbReference>
<dbReference type="UniPathway" id="UPA00138"/>
<evidence type="ECO:0000256" key="4">
    <source>
        <dbReference type="ARBA" id="ARBA00023152"/>
    </source>
</evidence>
<evidence type="ECO:0000313" key="9">
    <source>
        <dbReference type="EMBL" id="NEV61921.1"/>
    </source>
</evidence>
<dbReference type="InterPro" id="IPR023096">
    <property type="entry name" value="G6P_Isomerase_C"/>
</dbReference>
<dbReference type="PROSITE" id="PS51463">
    <property type="entry name" value="P_GLUCOSE_ISOMERASE_3"/>
    <property type="match status" value="1"/>
</dbReference>
<evidence type="ECO:0000256" key="2">
    <source>
        <dbReference type="ARBA" id="ARBA00006604"/>
    </source>
</evidence>
<feature type="active site" description="Proton donor" evidence="7">
    <location>
        <position position="353"/>
    </location>
</feature>
<dbReference type="Gene3D" id="3.40.50.10490">
    <property type="entry name" value="Glucose-6-phosphate isomerase like protein, domain 1"/>
    <property type="match status" value="2"/>
</dbReference>
<dbReference type="HAMAP" id="MF_00473">
    <property type="entry name" value="G6P_isomerase"/>
    <property type="match status" value="1"/>
</dbReference>
<evidence type="ECO:0000256" key="5">
    <source>
        <dbReference type="ARBA" id="ARBA00023235"/>
    </source>
</evidence>
<evidence type="ECO:0000256" key="3">
    <source>
        <dbReference type="ARBA" id="ARBA00022432"/>
    </source>
</evidence>
<dbReference type="InterPro" id="IPR035482">
    <property type="entry name" value="SIS_PGI_2"/>
</dbReference>
<dbReference type="CDD" id="cd05015">
    <property type="entry name" value="SIS_PGI_1"/>
    <property type="match status" value="1"/>
</dbReference>
<feature type="active site" evidence="7">
    <location>
        <position position="384"/>
    </location>
</feature>
<feature type="active site" evidence="7">
    <location>
        <position position="512"/>
    </location>
</feature>
<dbReference type="SUPFAM" id="SSF53697">
    <property type="entry name" value="SIS domain"/>
    <property type="match status" value="1"/>
</dbReference>
<keyword evidence="4 7" id="KW-0324">Glycolysis</keyword>
<sequence>MSLVSQMPQWQSLHAHWDEMKAARMTDLFAADPDRAQAMSLSAAGLYLDYSKNILTRDTLAKLAALAEAVDLEGWTKRMFEGEPINNTEGRAVLHIALRNRSNRPILVDGQDVMPEVNAVLARIEAFVGRVRSGEWTGHTGKRITDVVNIGIGGSNLGPKMICAALAPYQSESLRVHFVSNVDGTHLVETVRQLDPETTLFIVASKTFTTQETMTNASSARDWLLTALDDPAAVARHFVAVSTNAEKVAAFGIDTANMFGFWDWVGGRYSLWSAIGLPIALAVGFDHFAELLEGAHAMDEHFRTAELAENMPALLGLIGVWYANFAGARTHAVLPYDQSLRFLPAYLQQGDMESNGKGVTREGMTVEYCTGPVVWGEPGTDGQHAFYQLIHQGTQMIPADFIGAVHSHNELGDHHPKFMANFFAQTEALMRGRKYDEALAEMLDAGMSEEQARFLAHHRTFPGNRPTNSILMERLTPRTLGALIALYEHRIFTQGVVWGINSFDQWGVELGKKLANVILAEIHSGKVTGDHDGSTRALLERFIRQRKR</sequence>
<dbReference type="NCBIfam" id="NF001211">
    <property type="entry name" value="PRK00179.1"/>
    <property type="match status" value="1"/>
</dbReference>